<dbReference type="Pfam" id="PF03958">
    <property type="entry name" value="Secretin_N"/>
    <property type="match status" value="3"/>
</dbReference>
<evidence type="ECO:0000256" key="3">
    <source>
        <dbReference type="ARBA" id="ARBA00022448"/>
    </source>
</evidence>
<organism evidence="16 17">
    <name type="scientific">Stakelama sediminis</name>
    <dbReference type="NCBI Taxonomy" id="463200"/>
    <lineage>
        <taxon>Bacteria</taxon>
        <taxon>Pseudomonadati</taxon>
        <taxon>Pseudomonadota</taxon>
        <taxon>Alphaproteobacteria</taxon>
        <taxon>Sphingomonadales</taxon>
        <taxon>Sphingomonadaceae</taxon>
        <taxon>Stakelama</taxon>
    </lineage>
</organism>
<keyword evidence="7" id="KW-0653">Protein transport</keyword>
<dbReference type="InterPro" id="IPR013356">
    <property type="entry name" value="T2SS_GspD"/>
</dbReference>
<keyword evidence="4" id="KW-1134">Transmembrane beta strand</keyword>
<dbReference type="PRINTS" id="PR00811">
    <property type="entry name" value="BCTERIALGSPD"/>
</dbReference>
<feature type="domain" description="Type II/III secretion system secretin-like" evidence="13">
    <location>
        <begin position="487"/>
        <end position="651"/>
    </location>
</feature>
<feature type="compositionally biased region" description="Pro residues" evidence="11">
    <location>
        <begin position="710"/>
        <end position="720"/>
    </location>
</feature>
<feature type="compositionally biased region" description="Low complexity" evidence="11">
    <location>
        <begin position="290"/>
        <end position="323"/>
    </location>
</feature>
<comment type="similarity">
    <text evidence="2">Belongs to the bacterial secretin family. GSP D subfamily.</text>
</comment>
<evidence type="ECO:0000256" key="2">
    <source>
        <dbReference type="ARBA" id="ARBA00006980"/>
    </source>
</evidence>
<evidence type="ECO:0000256" key="12">
    <source>
        <dbReference type="SAM" id="SignalP"/>
    </source>
</evidence>
<dbReference type="InterPro" id="IPR005644">
    <property type="entry name" value="NolW-like"/>
</dbReference>
<reference evidence="16 17" key="1">
    <citation type="submission" date="2020-08" db="EMBL/GenBank/DDBJ databases">
        <title>Genomic Encyclopedia of Type Strains, Phase IV (KMG-IV): sequencing the most valuable type-strain genomes for metagenomic binning, comparative biology and taxonomic classification.</title>
        <authorList>
            <person name="Goeker M."/>
        </authorList>
    </citation>
    <scope>NUCLEOTIDE SEQUENCE [LARGE SCALE GENOMIC DNA]</scope>
    <source>
        <strain evidence="16 17">DSM 27203</strain>
    </source>
</reference>
<evidence type="ECO:0000259" key="13">
    <source>
        <dbReference type="Pfam" id="PF00263"/>
    </source>
</evidence>
<evidence type="ECO:0000256" key="11">
    <source>
        <dbReference type="SAM" id="MobiDB-lite"/>
    </source>
</evidence>
<evidence type="ECO:0000256" key="7">
    <source>
        <dbReference type="ARBA" id="ARBA00022927"/>
    </source>
</evidence>
<feature type="signal peptide" evidence="12">
    <location>
        <begin position="1"/>
        <end position="22"/>
    </location>
</feature>
<dbReference type="InterPro" id="IPR038591">
    <property type="entry name" value="NolW-like_sf"/>
</dbReference>
<evidence type="ECO:0000259" key="15">
    <source>
        <dbReference type="Pfam" id="PF21305"/>
    </source>
</evidence>
<dbReference type="GO" id="GO:0015627">
    <property type="term" value="C:type II protein secretion system complex"/>
    <property type="evidence" value="ECO:0007669"/>
    <property type="project" value="InterPro"/>
</dbReference>
<dbReference type="EMBL" id="JACIJI010000001">
    <property type="protein sequence ID" value="MBB5718295.1"/>
    <property type="molecule type" value="Genomic_DNA"/>
</dbReference>
<evidence type="ECO:0000313" key="16">
    <source>
        <dbReference type="EMBL" id="MBB5718295.1"/>
    </source>
</evidence>
<gene>
    <name evidence="16" type="ORF">FHR23_001202</name>
</gene>
<comment type="subcellular location">
    <subcellularLocation>
        <location evidence="1 10">Cell outer membrane</location>
    </subcellularLocation>
</comment>
<dbReference type="Pfam" id="PF00263">
    <property type="entry name" value="Secretin"/>
    <property type="match status" value="1"/>
</dbReference>
<feature type="domain" description="NolW-like" evidence="14">
    <location>
        <begin position="182"/>
        <end position="246"/>
    </location>
</feature>
<evidence type="ECO:0000256" key="4">
    <source>
        <dbReference type="ARBA" id="ARBA00022452"/>
    </source>
</evidence>
<evidence type="ECO:0000259" key="14">
    <source>
        <dbReference type="Pfam" id="PF03958"/>
    </source>
</evidence>
<dbReference type="Proteomes" id="UP000554342">
    <property type="component" value="Unassembled WGS sequence"/>
</dbReference>
<dbReference type="AlphaFoldDB" id="A0A840YXK8"/>
<dbReference type="InterPro" id="IPR004846">
    <property type="entry name" value="T2SS/T3SS_dom"/>
</dbReference>
<feature type="chain" id="PRO_5032372956" evidence="12">
    <location>
        <begin position="23"/>
        <end position="720"/>
    </location>
</feature>
<evidence type="ECO:0000256" key="8">
    <source>
        <dbReference type="ARBA" id="ARBA00023136"/>
    </source>
</evidence>
<dbReference type="PANTHER" id="PTHR30332:SF24">
    <property type="entry name" value="SECRETIN GSPD-RELATED"/>
    <property type="match status" value="1"/>
</dbReference>
<accession>A0A840YXK8</accession>
<feature type="compositionally biased region" description="Low complexity" evidence="11">
    <location>
        <begin position="692"/>
        <end position="701"/>
    </location>
</feature>
<feature type="region of interest" description="Disordered" evidence="11">
    <location>
        <begin position="281"/>
        <end position="330"/>
    </location>
</feature>
<feature type="domain" description="NolW-like" evidence="14">
    <location>
        <begin position="120"/>
        <end position="178"/>
    </location>
</feature>
<dbReference type="NCBIfam" id="TIGR02517">
    <property type="entry name" value="type_II_gspD"/>
    <property type="match status" value="1"/>
</dbReference>
<dbReference type="Gene3D" id="3.30.1370.120">
    <property type="match status" value="3"/>
</dbReference>
<proteinExistence type="inferred from homology"/>
<dbReference type="GO" id="GO:0015628">
    <property type="term" value="P:protein secretion by the type II secretion system"/>
    <property type="evidence" value="ECO:0007669"/>
    <property type="project" value="InterPro"/>
</dbReference>
<keyword evidence="5" id="KW-0812">Transmembrane</keyword>
<dbReference type="InterPro" id="IPR001775">
    <property type="entry name" value="GspD/PilQ"/>
</dbReference>
<keyword evidence="8" id="KW-0472">Membrane</keyword>
<dbReference type="InterPro" id="IPR049371">
    <property type="entry name" value="GspD-like_N0"/>
</dbReference>
<feature type="region of interest" description="Disordered" evidence="11">
    <location>
        <begin position="690"/>
        <end position="720"/>
    </location>
</feature>
<feature type="domain" description="NolW-like" evidence="14">
    <location>
        <begin position="255"/>
        <end position="374"/>
    </location>
</feature>
<evidence type="ECO:0000256" key="9">
    <source>
        <dbReference type="ARBA" id="ARBA00023237"/>
    </source>
</evidence>
<keyword evidence="9" id="KW-0998">Cell outer membrane</keyword>
<comment type="caution">
    <text evidence="16">The sequence shown here is derived from an EMBL/GenBank/DDBJ whole genome shotgun (WGS) entry which is preliminary data.</text>
</comment>
<name>A0A840YXK8_9SPHN</name>
<evidence type="ECO:0000313" key="17">
    <source>
        <dbReference type="Proteomes" id="UP000554342"/>
    </source>
</evidence>
<evidence type="ECO:0000256" key="6">
    <source>
        <dbReference type="ARBA" id="ARBA00022729"/>
    </source>
</evidence>
<dbReference type="InterPro" id="IPR050810">
    <property type="entry name" value="Bact_Secretion_Sys_Channel"/>
</dbReference>
<evidence type="ECO:0000256" key="1">
    <source>
        <dbReference type="ARBA" id="ARBA00004442"/>
    </source>
</evidence>
<sequence>MKKLLPLAALVMTAVAPNVAIAQYSLNMRDADVRAFVADAARVMHMTMIVDGRVNGKISVVTERPLSRSEYFEVFLSTLRANGLVAIPIQGGYRIQPINGAASEPTRITQRARGGNQFVTEIFRLKAIDAAGAIETLRPLVSSQGSVTANRDANSLVVVDFADNVARIRQLLERIDRDNATSQIVYLKNVGAREVAESLTNLAGKGANGSAPPVTVTAIDSSNALALRGDTTAVARFVAMAQGLDQHAADGTQIRVYWLEHADAEQLLPVLQQLLGQPVTQPSEAPGFITSSSGSAFGKSGSSSTAATSSPTPSPTPTSSGTSSGSGAGAGIATHGPAVVTRYQGANAIIVAANSDVQRKLGEVIRQLDTRREQVLVEAIIVEISDNAARKLGVQFLLGGKNTPFLATNYSNADPNILTLGGAAANYLLGRQTSTSSDGSTTTTYDNPLGSGITDAAAQSILNATGGFGGAVTEIGKNAVFGAILNAVKSDTESNVLSTPSIMTLDNQQAQLLVGQEIPVTTGEALSSNFDNAFRTVQRENVGIQLDVKPQINSSGSIKLYIRQEVSSISGPVSSNSSDLIVNKREFKTVLTVDDGDILAIGGLLDQNERRTLERIPLLSDIPLLGELFKSRSRSKVKTNLMVFIRPTIIRSAEDARKLTARRYGYIRGRQLARNPNEEPSIDALVRDYMGAAPPAATPQPGDVTYDGSAPPPAGPETDQ</sequence>
<dbReference type="PANTHER" id="PTHR30332">
    <property type="entry name" value="PROBABLE GENERAL SECRETION PATHWAY PROTEIN D"/>
    <property type="match status" value="1"/>
</dbReference>
<keyword evidence="17" id="KW-1185">Reference proteome</keyword>
<dbReference type="GO" id="GO:0009279">
    <property type="term" value="C:cell outer membrane"/>
    <property type="evidence" value="ECO:0007669"/>
    <property type="project" value="UniProtKB-SubCell"/>
</dbReference>
<evidence type="ECO:0000256" key="10">
    <source>
        <dbReference type="RuleBase" id="RU004004"/>
    </source>
</evidence>
<keyword evidence="6 12" id="KW-0732">Signal</keyword>
<keyword evidence="3 10" id="KW-0813">Transport</keyword>
<evidence type="ECO:0000256" key="5">
    <source>
        <dbReference type="ARBA" id="ARBA00022692"/>
    </source>
</evidence>
<feature type="domain" description="GspD-like N0" evidence="15">
    <location>
        <begin position="26"/>
        <end position="95"/>
    </location>
</feature>
<dbReference type="Pfam" id="PF21305">
    <property type="entry name" value="type_II_gspD_N0"/>
    <property type="match status" value="1"/>
</dbReference>
<protein>
    <submittedName>
        <fullName evidence="16">General secretion pathway protein D</fullName>
    </submittedName>
</protein>